<dbReference type="InterPro" id="IPR036188">
    <property type="entry name" value="FAD/NAD-bd_sf"/>
</dbReference>
<dbReference type="PROSITE" id="PS00977">
    <property type="entry name" value="FAD_G3PDH_1"/>
    <property type="match status" value="1"/>
</dbReference>
<dbReference type="InterPro" id="IPR000447">
    <property type="entry name" value="G3P_DH_FAD-dep"/>
</dbReference>
<dbReference type="Gene3D" id="6.10.250.1890">
    <property type="match status" value="1"/>
</dbReference>
<dbReference type="GO" id="GO:0046168">
    <property type="term" value="P:glycerol-3-phosphate catabolic process"/>
    <property type="evidence" value="ECO:0007669"/>
    <property type="project" value="TreeGrafter"/>
</dbReference>
<feature type="domain" description="Alpha-glycerophosphate oxidase C-terminal" evidence="8">
    <location>
        <begin position="386"/>
        <end position="492"/>
    </location>
</feature>
<dbReference type="Gene3D" id="3.30.9.10">
    <property type="entry name" value="D-Amino Acid Oxidase, subunit A, domain 2"/>
    <property type="match status" value="1"/>
</dbReference>
<dbReference type="Gene3D" id="1.10.8.870">
    <property type="entry name" value="Alpha-glycerophosphate oxidase, cap domain"/>
    <property type="match status" value="1"/>
</dbReference>
<dbReference type="PRINTS" id="PR01001">
    <property type="entry name" value="FADG3PDH"/>
</dbReference>
<dbReference type="GO" id="GO:0009331">
    <property type="term" value="C:glycerol-3-phosphate dehydrogenase (FAD) complex"/>
    <property type="evidence" value="ECO:0007669"/>
    <property type="project" value="UniProtKB-UniRule"/>
</dbReference>
<dbReference type="EC" id="1.1.5.3" evidence="6"/>
<dbReference type="EMBL" id="FQXS01000003">
    <property type="protein sequence ID" value="SHH51933.1"/>
    <property type="molecule type" value="Genomic_DNA"/>
</dbReference>
<dbReference type="PANTHER" id="PTHR11985:SF15">
    <property type="entry name" value="GLYCEROL-3-PHOSPHATE DEHYDROGENASE, MITOCHONDRIAL"/>
    <property type="match status" value="1"/>
</dbReference>
<dbReference type="SUPFAM" id="SSF51905">
    <property type="entry name" value="FAD/NAD(P)-binding domain"/>
    <property type="match status" value="1"/>
</dbReference>
<dbReference type="AlphaFoldDB" id="A0A1M5TNI0"/>
<proteinExistence type="inferred from homology"/>
<protein>
    <recommendedName>
        <fullName evidence="6">Glycerol-3-phosphate dehydrogenase</fullName>
        <ecNumber evidence="6">1.1.5.3</ecNumber>
    </recommendedName>
</protein>
<evidence type="ECO:0000256" key="2">
    <source>
        <dbReference type="ARBA" id="ARBA00007330"/>
    </source>
</evidence>
<dbReference type="InterPro" id="IPR031656">
    <property type="entry name" value="DAO_C"/>
</dbReference>
<evidence type="ECO:0000313" key="9">
    <source>
        <dbReference type="EMBL" id="SHH51933.1"/>
    </source>
</evidence>
<organism evidence="9 10">
    <name type="scientific">Desulfofustis glycolicus DSM 9705</name>
    <dbReference type="NCBI Taxonomy" id="1121409"/>
    <lineage>
        <taxon>Bacteria</taxon>
        <taxon>Pseudomonadati</taxon>
        <taxon>Thermodesulfobacteriota</taxon>
        <taxon>Desulfobulbia</taxon>
        <taxon>Desulfobulbales</taxon>
        <taxon>Desulfocapsaceae</taxon>
        <taxon>Desulfofustis</taxon>
    </lineage>
</organism>
<evidence type="ECO:0000259" key="8">
    <source>
        <dbReference type="Pfam" id="PF16901"/>
    </source>
</evidence>
<accession>A0A1M5TNI0</accession>
<dbReference type="Pfam" id="PF01266">
    <property type="entry name" value="DAO"/>
    <property type="match status" value="1"/>
</dbReference>
<dbReference type="InterPro" id="IPR038299">
    <property type="entry name" value="DAO_C_sf"/>
</dbReference>
<evidence type="ECO:0000259" key="7">
    <source>
        <dbReference type="Pfam" id="PF01266"/>
    </source>
</evidence>
<evidence type="ECO:0000256" key="4">
    <source>
        <dbReference type="ARBA" id="ARBA00022827"/>
    </source>
</evidence>
<keyword evidence="4" id="KW-0274">FAD</keyword>
<feature type="domain" description="FAD dependent oxidoreductase" evidence="7">
    <location>
        <begin position="7"/>
        <end position="334"/>
    </location>
</feature>
<evidence type="ECO:0000313" key="10">
    <source>
        <dbReference type="Proteomes" id="UP000184139"/>
    </source>
</evidence>
<keyword evidence="3 6" id="KW-0285">Flavoprotein</keyword>
<dbReference type="InterPro" id="IPR006076">
    <property type="entry name" value="FAD-dep_OxRdtase"/>
</dbReference>
<keyword evidence="5 6" id="KW-0560">Oxidoreductase</keyword>
<comment type="catalytic activity">
    <reaction evidence="6">
        <text>a quinone + sn-glycerol 3-phosphate = dihydroxyacetone phosphate + a quinol</text>
        <dbReference type="Rhea" id="RHEA:18977"/>
        <dbReference type="ChEBI" id="CHEBI:24646"/>
        <dbReference type="ChEBI" id="CHEBI:57597"/>
        <dbReference type="ChEBI" id="CHEBI:57642"/>
        <dbReference type="ChEBI" id="CHEBI:132124"/>
        <dbReference type="EC" id="1.1.5.3"/>
    </reaction>
</comment>
<keyword evidence="10" id="KW-1185">Reference proteome</keyword>
<evidence type="ECO:0000256" key="3">
    <source>
        <dbReference type="ARBA" id="ARBA00022630"/>
    </source>
</evidence>
<evidence type="ECO:0000256" key="5">
    <source>
        <dbReference type="ARBA" id="ARBA00023002"/>
    </source>
</evidence>
<dbReference type="PROSITE" id="PS00978">
    <property type="entry name" value="FAD_G3PDH_2"/>
    <property type="match status" value="1"/>
</dbReference>
<dbReference type="GO" id="GO:0004368">
    <property type="term" value="F:glycerol-3-phosphate dehydrogenase (quinone) activity"/>
    <property type="evidence" value="ECO:0007669"/>
    <property type="project" value="UniProtKB-EC"/>
</dbReference>
<evidence type="ECO:0000256" key="1">
    <source>
        <dbReference type="ARBA" id="ARBA00001974"/>
    </source>
</evidence>
<dbReference type="Proteomes" id="UP000184139">
    <property type="component" value="Unassembled WGS sequence"/>
</dbReference>
<dbReference type="NCBIfam" id="NF009906">
    <property type="entry name" value="PRK13369.1"/>
    <property type="match status" value="1"/>
</dbReference>
<dbReference type="PANTHER" id="PTHR11985">
    <property type="entry name" value="GLYCEROL-3-PHOSPHATE DEHYDROGENASE"/>
    <property type="match status" value="1"/>
</dbReference>
<dbReference type="OrthoDB" id="9766796at2"/>
<name>A0A1M5TNI0_9BACT</name>
<dbReference type="SUPFAM" id="SSF54373">
    <property type="entry name" value="FAD-linked reductases, C-terminal domain"/>
    <property type="match status" value="1"/>
</dbReference>
<comment type="similarity">
    <text evidence="2 6">Belongs to the FAD-dependent glycerol-3-phosphate dehydrogenase family.</text>
</comment>
<reference evidence="9 10" key="1">
    <citation type="submission" date="2016-11" db="EMBL/GenBank/DDBJ databases">
        <authorList>
            <person name="Jaros S."/>
            <person name="Januszkiewicz K."/>
            <person name="Wedrychowicz H."/>
        </authorList>
    </citation>
    <scope>NUCLEOTIDE SEQUENCE [LARGE SCALE GENOMIC DNA]</scope>
    <source>
        <strain evidence="9 10">DSM 9705</strain>
    </source>
</reference>
<sequence length="505" mass="56926">MRTTTYDLAVIGGGINGCGIARDAAGRGLSVFLCEQNDLASGTSSASTKLIHGGLRYLEYYEFRLVREALREREVLLNAAPHIIWPLRFILPHHRGLRPAWLIRLGLFLYDHIGGRKLLPKTKKVDLRRDIAGMVLKPGYSLAFEYSDCWVLDSRLVILNAMDGAARGADIRTRCRLLSARRDQGGWLLSLVDQTSGTEYQVRARTLVNSSGPWLDQLLTHIDHGQTPEHIRMVKGSHIIVPRLFDHQRAYIFQNSDGRIIFAIPYEERFTLIGTTDVDYTGAPEEVRISPEETDYLCRSASEYFRAPITPADVVSSFSGIRPLFDDGSNEAKAATRDYVLKLDGERDVPVLLSIYGGKITTYRQLAQSVLNRLAPFLPAMGGDWTETMPLPGGDFAPDRFEQEVDRLLGHCPLLDRPLATRLTRCYGTRARDMTERLTTGADRGPAFGHGLYGFEVDYLIRYEWARSAEDILWRRTKLGLLFDNDETAALQDFVDKHPEITAHR</sequence>
<comment type="cofactor">
    <cofactor evidence="1 6">
        <name>FAD</name>
        <dbReference type="ChEBI" id="CHEBI:57692"/>
    </cofactor>
</comment>
<evidence type="ECO:0000256" key="6">
    <source>
        <dbReference type="RuleBase" id="RU361217"/>
    </source>
</evidence>
<dbReference type="RefSeq" id="WP_073373539.1">
    <property type="nucleotide sequence ID" value="NZ_FQXS01000003.1"/>
</dbReference>
<dbReference type="Pfam" id="PF16901">
    <property type="entry name" value="DAO_C"/>
    <property type="match status" value="1"/>
</dbReference>
<dbReference type="Gene3D" id="3.50.50.60">
    <property type="entry name" value="FAD/NAD(P)-binding domain"/>
    <property type="match status" value="1"/>
</dbReference>
<dbReference type="NCBIfam" id="NF008899">
    <property type="entry name" value="PRK12266.1"/>
    <property type="match status" value="1"/>
</dbReference>
<gene>
    <name evidence="9" type="ORF">SAMN02745124_00807</name>
</gene>
<dbReference type="STRING" id="1121409.SAMN02745124_00807"/>